<feature type="domain" description="NAD(P)-binding" evidence="1">
    <location>
        <begin position="27"/>
        <end position="141"/>
    </location>
</feature>
<dbReference type="HOGENOM" id="CLU_007383_6_11_11"/>
<dbReference type="PANTHER" id="PTHR12126:SF11">
    <property type="entry name" value="NADH DEHYDROGENASE [UBIQUINONE] 1 ALPHA SUBCOMPLEX SUBUNIT 9, MITOCHONDRIAL"/>
    <property type="match status" value="1"/>
</dbReference>
<dbReference type="Proteomes" id="UP000015388">
    <property type="component" value="Chromosome"/>
</dbReference>
<dbReference type="Pfam" id="PF13460">
    <property type="entry name" value="NAD_binding_10"/>
    <property type="match status" value="1"/>
</dbReference>
<dbReference type="eggNOG" id="COG0702">
    <property type="taxonomic scope" value="Bacteria"/>
</dbReference>
<keyword evidence="3" id="KW-1185">Reference proteome</keyword>
<evidence type="ECO:0000313" key="2">
    <source>
        <dbReference type="EMBL" id="AGS34584.1"/>
    </source>
</evidence>
<organism evidence="2 3">
    <name type="scientific">Corynebacterium maris DSM 45190</name>
    <dbReference type="NCBI Taxonomy" id="1224163"/>
    <lineage>
        <taxon>Bacteria</taxon>
        <taxon>Bacillati</taxon>
        <taxon>Actinomycetota</taxon>
        <taxon>Actinomycetes</taxon>
        <taxon>Mycobacteriales</taxon>
        <taxon>Corynebacteriaceae</taxon>
        <taxon>Corynebacterium</taxon>
    </lineage>
</organism>
<dbReference type="STRING" id="1224163.B841_05555"/>
<proteinExistence type="predicted"/>
<dbReference type="PATRIC" id="fig|1224163.3.peg.1114"/>
<dbReference type="InterPro" id="IPR036291">
    <property type="entry name" value="NAD(P)-bd_dom_sf"/>
</dbReference>
<dbReference type="SUPFAM" id="SSF51735">
    <property type="entry name" value="NAD(P)-binding Rossmann-fold domains"/>
    <property type="match status" value="1"/>
</dbReference>
<accession>S5STV7</accession>
<evidence type="ECO:0000313" key="3">
    <source>
        <dbReference type="Proteomes" id="UP000015388"/>
    </source>
</evidence>
<dbReference type="Gene3D" id="3.40.50.720">
    <property type="entry name" value="NAD(P)-binding Rossmann-like Domain"/>
    <property type="match status" value="1"/>
</dbReference>
<name>S5STV7_9CORY</name>
<dbReference type="InterPro" id="IPR016040">
    <property type="entry name" value="NAD(P)-bd_dom"/>
</dbReference>
<dbReference type="GO" id="GO:0044877">
    <property type="term" value="F:protein-containing complex binding"/>
    <property type="evidence" value="ECO:0007669"/>
    <property type="project" value="TreeGrafter"/>
</dbReference>
<protein>
    <recommendedName>
        <fullName evidence="1">NAD(P)-binding domain-containing protein</fullName>
    </recommendedName>
</protein>
<dbReference type="PANTHER" id="PTHR12126">
    <property type="entry name" value="NADH-UBIQUINONE OXIDOREDUCTASE 39 KDA SUBUNIT-RELATED"/>
    <property type="match status" value="1"/>
</dbReference>
<dbReference type="InterPro" id="IPR051207">
    <property type="entry name" value="ComplexI_NDUFA9_subunit"/>
</dbReference>
<gene>
    <name evidence="2" type="ORF">B841_05555</name>
</gene>
<dbReference type="EMBL" id="CP003924">
    <property type="protein sequence ID" value="AGS34584.1"/>
    <property type="molecule type" value="Genomic_DNA"/>
</dbReference>
<evidence type="ECO:0000259" key="1">
    <source>
        <dbReference type="Pfam" id="PF13460"/>
    </source>
</evidence>
<dbReference type="Pfam" id="PF11066">
    <property type="entry name" value="DUF2867"/>
    <property type="match status" value="1"/>
</dbReference>
<dbReference type="InterPro" id="IPR021295">
    <property type="entry name" value="DUF2867"/>
</dbReference>
<reference evidence="2 3" key="1">
    <citation type="submission" date="2012-11" db="EMBL/GenBank/DDBJ databases">
        <title>The complete genome sequence of Corynebacterium maris Coryn-1 (=DSM 45190).</title>
        <authorList>
            <person name="Schaffert L."/>
            <person name="Albersmeier A."/>
            <person name="Kalinowski J."/>
            <person name="Ruckert C."/>
        </authorList>
    </citation>
    <scope>NUCLEOTIDE SEQUENCE [LARGE SCALE GENOMIC DNA]</scope>
    <source>
        <strain evidence="3">Coryn-1</strain>
    </source>
</reference>
<dbReference type="KEGG" id="cmd:B841_05555"/>
<dbReference type="SUPFAM" id="SSF55961">
    <property type="entry name" value="Bet v1-like"/>
    <property type="match status" value="1"/>
</dbReference>
<dbReference type="AlphaFoldDB" id="S5STV7"/>
<sequence>MGPMPTVVPTTLDYTARHPSRTVLVTGASGYVGGRLVTELLAAGFKVRASSRHVDSLRRFDWSEQAELVEADLGEKDDVARIMAGVDVVFYLVHSMGDKGEDFEEAEKRTARTVADAADAAGVRQMVYLSGLHPQDKPLEELSKHMRSRENVARIFLGSETPALVLRAATLIGSGSASFEIIRHLTERLPVMVAPQWISNQIEPLAIRDALYYLVSAADLAEPVNRAFDVGCGVTYEFADLLKMYGKEHGLRRWIFSLPLPLPMDKLSGGWIGLVTPVPAKLAVPLAQSMAEDAVTEEHDIEAVIPDPPGGLIAYPEAVRLAIKAERERGVPTSWDRSWTEVQDAADSLPTDPEWAGTSVYQDVRSRDSDLPAEKVWEVIEGIGGANGWYSAPALWRIRGVLDKLIGGPGLGGRRDPHRLSTGDRVDWWRVAELDRPRRLVLAAEMKVDGRAWLSLEVEDTEKGCTYTQRAVYAPTGLVGRLYWWSVAPFHAFVFPVMARNILAAARRGPGESSTADRAG</sequence>